<proteinExistence type="inferred from homology"/>
<feature type="domain" description="Solute-binding protein family 5" evidence="6">
    <location>
        <begin position="69"/>
        <end position="380"/>
    </location>
</feature>
<evidence type="ECO:0000259" key="6">
    <source>
        <dbReference type="Pfam" id="PF00496"/>
    </source>
</evidence>
<keyword evidence="3" id="KW-0813">Transport</keyword>
<gene>
    <name evidence="7" type="ORF">ACFFQ6_16280</name>
</gene>
<dbReference type="Pfam" id="PF00496">
    <property type="entry name" value="SBP_bac_5"/>
    <property type="match status" value="1"/>
</dbReference>
<protein>
    <submittedName>
        <fullName evidence="7">ABC transporter substrate-binding protein</fullName>
    </submittedName>
</protein>
<feature type="compositionally biased region" description="Low complexity" evidence="5">
    <location>
        <begin position="8"/>
        <end position="19"/>
    </location>
</feature>
<evidence type="ECO:0000313" key="8">
    <source>
        <dbReference type="Proteomes" id="UP001589587"/>
    </source>
</evidence>
<comment type="subcellular location">
    <subcellularLocation>
        <location evidence="1">Cell envelope</location>
    </subcellularLocation>
</comment>
<reference evidence="7 8" key="1">
    <citation type="submission" date="2024-09" db="EMBL/GenBank/DDBJ databases">
        <authorList>
            <person name="Sun Q."/>
            <person name="Mori K."/>
        </authorList>
    </citation>
    <scope>NUCLEOTIDE SEQUENCE [LARGE SCALE GENOMIC DNA]</scope>
    <source>
        <strain evidence="7 8">JCM 11411</strain>
    </source>
</reference>
<dbReference type="PANTHER" id="PTHR30290:SF10">
    <property type="entry name" value="PERIPLASMIC OLIGOPEPTIDE-BINDING PROTEIN-RELATED"/>
    <property type="match status" value="1"/>
</dbReference>
<evidence type="ECO:0000256" key="4">
    <source>
        <dbReference type="ARBA" id="ARBA00022729"/>
    </source>
</evidence>
<dbReference type="Gene3D" id="3.40.190.10">
    <property type="entry name" value="Periplasmic binding protein-like II"/>
    <property type="match status" value="1"/>
</dbReference>
<dbReference type="PANTHER" id="PTHR30290">
    <property type="entry name" value="PERIPLASMIC BINDING COMPONENT OF ABC TRANSPORTER"/>
    <property type="match status" value="1"/>
</dbReference>
<evidence type="ECO:0000256" key="3">
    <source>
        <dbReference type="ARBA" id="ARBA00022448"/>
    </source>
</evidence>
<dbReference type="InterPro" id="IPR039424">
    <property type="entry name" value="SBP_5"/>
</dbReference>
<evidence type="ECO:0000313" key="7">
    <source>
        <dbReference type="EMBL" id="MFB9781253.1"/>
    </source>
</evidence>
<dbReference type="Proteomes" id="UP001589587">
    <property type="component" value="Unassembled WGS sequence"/>
</dbReference>
<dbReference type="EMBL" id="JBHMAS010000039">
    <property type="protein sequence ID" value="MFB9781253.1"/>
    <property type="molecule type" value="Genomic_DNA"/>
</dbReference>
<keyword evidence="8" id="KW-1185">Reference proteome</keyword>
<evidence type="ECO:0000256" key="1">
    <source>
        <dbReference type="ARBA" id="ARBA00004196"/>
    </source>
</evidence>
<dbReference type="InterPro" id="IPR000914">
    <property type="entry name" value="SBP_5_dom"/>
</dbReference>
<accession>A0ABV5XFK3</accession>
<dbReference type="PIRSF" id="PIRSF002741">
    <property type="entry name" value="MppA"/>
    <property type="match status" value="1"/>
</dbReference>
<feature type="region of interest" description="Disordered" evidence="5">
    <location>
        <begin position="1"/>
        <end position="26"/>
    </location>
</feature>
<dbReference type="SUPFAM" id="SSF53850">
    <property type="entry name" value="Periplasmic binding protein-like II"/>
    <property type="match status" value="1"/>
</dbReference>
<dbReference type="InterPro" id="IPR030678">
    <property type="entry name" value="Peptide/Ni-bd"/>
</dbReference>
<comment type="similarity">
    <text evidence="2">Belongs to the bacterial solute-binding protein 5 family.</text>
</comment>
<keyword evidence="4" id="KW-0732">Signal</keyword>
<evidence type="ECO:0000256" key="2">
    <source>
        <dbReference type="ARBA" id="ARBA00005695"/>
    </source>
</evidence>
<evidence type="ECO:0000256" key="5">
    <source>
        <dbReference type="SAM" id="MobiDB-lite"/>
    </source>
</evidence>
<name>A0ABV5XFK3_9NOCA</name>
<organism evidence="7 8">
    <name type="scientific">Rhodococcus baikonurensis</name>
    <dbReference type="NCBI Taxonomy" id="172041"/>
    <lineage>
        <taxon>Bacteria</taxon>
        <taxon>Bacillati</taxon>
        <taxon>Actinomycetota</taxon>
        <taxon>Actinomycetes</taxon>
        <taxon>Mycobacteriales</taxon>
        <taxon>Nocardiaceae</taxon>
        <taxon>Rhodococcus</taxon>
        <taxon>Rhodococcus erythropolis group</taxon>
    </lineage>
</organism>
<dbReference type="Gene3D" id="3.10.105.10">
    <property type="entry name" value="Dipeptide-binding Protein, Domain 3"/>
    <property type="match status" value="1"/>
</dbReference>
<sequence length="500" mass="53701">MALLTACGSTDSGSSGSGTPNTEATLRMGWTTGSQTLDPHMAISEIVAFRFGLNMIYDRLFTVKSDATVEGMLVQNNSYSEDGLALVLDLREDATFRDGSPVNGEVVKANLDRARTLDSPSVKSRMKPVVDVTVTGPYQVTLALAQPTDVVPFILAEMAGFIMHPDLIAGGNPAVETNGSGAYSVESFAPGERLVIVRDRTDYWDADAAKIARIEYQTIPDPQAFTNAMAGGQIDLGLFVPGTVAALEGRKGLVTVDIPSGSGVELFLNRNIAPLDDVRVRQAINYAYNREEIVKALFPGSEARYQYSRSGLPGYDASLEGFYDFDPEKAEKLLVEAGHPDGIDLGKVIVVSAVTPGVADVLQEQFAKVGIKITPIVKDGLEGPQSFSRGEASAMVQVSTMGTTFTAGSDYRWGPRTNPAGVTPEYQKLLADATDPRRSPDERAASAVALNRYLVEEAWGAPVTWSTAPWVMSEKVGNFSAEMDYARTIGPFDPRYLTVG</sequence>
<comment type="caution">
    <text evidence="7">The sequence shown here is derived from an EMBL/GenBank/DDBJ whole genome shotgun (WGS) entry which is preliminary data.</text>
</comment>